<protein>
    <submittedName>
        <fullName evidence="1">Uncharacterized protein</fullName>
    </submittedName>
</protein>
<evidence type="ECO:0000313" key="2">
    <source>
        <dbReference type="Proteomes" id="UP000054383"/>
    </source>
</evidence>
<evidence type="ECO:0000313" key="1">
    <source>
        <dbReference type="EMBL" id="CRG92741.1"/>
    </source>
</evidence>
<organism evidence="1 2">
    <name type="scientific">Talaromyces islandicus</name>
    <name type="common">Penicillium islandicum</name>
    <dbReference type="NCBI Taxonomy" id="28573"/>
    <lineage>
        <taxon>Eukaryota</taxon>
        <taxon>Fungi</taxon>
        <taxon>Dikarya</taxon>
        <taxon>Ascomycota</taxon>
        <taxon>Pezizomycotina</taxon>
        <taxon>Eurotiomycetes</taxon>
        <taxon>Eurotiomycetidae</taxon>
        <taxon>Eurotiales</taxon>
        <taxon>Trichocomaceae</taxon>
        <taxon>Talaromyces</taxon>
        <taxon>Talaromyces sect. Islandici</taxon>
    </lineage>
</organism>
<dbReference type="EMBL" id="CVMT01000015">
    <property type="protein sequence ID" value="CRG92741.1"/>
    <property type="molecule type" value="Genomic_DNA"/>
</dbReference>
<proteinExistence type="predicted"/>
<sequence>MSNDAEFLHKIGAPTSIIMNGEPQTYTTLRDSIRAIYLAVRYDNAESANITWVEAREAELDAIQGVIDNIRKYNEFSSFLLVFRDAKTLIDVKKKDIKGGWGFDINGFQEWTDLHYGQETIGNEILRKMTFWVKYSRDHYGIWKREIVSQSEDGEVRYLGNFVSDKELGNAISRFEHGDPKCLCNKDLDTPTPHVFYSEERLAAIKKFGKEIRYGY</sequence>
<reference evidence="1 2" key="1">
    <citation type="submission" date="2015-04" db="EMBL/GenBank/DDBJ databases">
        <authorList>
            <person name="Syromyatnikov M.Y."/>
            <person name="Popov V.N."/>
        </authorList>
    </citation>
    <scope>NUCLEOTIDE SEQUENCE [LARGE SCALE GENOMIC DNA]</scope>
    <source>
        <strain evidence="1">WF-38-12</strain>
    </source>
</reference>
<gene>
    <name evidence="1" type="ORF">PISL3812_09808</name>
</gene>
<accession>A0A0U1MCB0</accession>
<keyword evidence="2" id="KW-1185">Reference proteome</keyword>
<name>A0A0U1MCB0_TALIS</name>
<dbReference type="AlphaFoldDB" id="A0A0U1MCB0"/>
<dbReference type="Proteomes" id="UP000054383">
    <property type="component" value="Unassembled WGS sequence"/>
</dbReference>